<dbReference type="EMBL" id="VIWX01000003">
    <property type="protein sequence ID" value="TWF94842.1"/>
    <property type="molecule type" value="Genomic_DNA"/>
</dbReference>
<dbReference type="InterPro" id="IPR035647">
    <property type="entry name" value="EFG_III/V"/>
</dbReference>
<comment type="caution">
    <text evidence="2">The sequence shown here is derived from an EMBL/GenBank/DDBJ whole genome shotgun (WGS) entry which is preliminary data.</text>
</comment>
<reference evidence="2 3" key="1">
    <citation type="submission" date="2019-06" db="EMBL/GenBank/DDBJ databases">
        <title>Sequencing the genomes of 1000 actinobacteria strains.</title>
        <authorList>
            <person name="Klenk H.-P."/>
        </authorList>
    </citation>
    <scope>NUCLEOTIDE SEQUENCE [LARGE SCALE GENOMIC DNA]</scope>
    <source>
        <strain evidence="2 3">DSM 46699</strain>
    </source>
</reference>
<evidence type="ECO:0000313" key="3">
    <source>
        <dbReference type="Proteomes" id="UP000316184"/>
    </source>
</evidence>
<dbReference type="SUPFAM" id="SSF54980">
    <property type="entry name" value="EF-G C-terminal domain-like"/>
    <property type="match status" value="1"/>
</dbReference>
<dbReference type="InterPro" id="IPR015269">
    <property type="entry name" value="UPF0029_Impact_C"/>
</dbReference>
<dbReference type="AlphaFoldDB" id="A0A561U653"/>
<dbReference type="Proteomes" id="UP000316184">
    <property type="component" value="Unassembled WGS sequence"/>
</dbReference>
<protein>
    <submittedName>
        <fullName evidence="2">Uncharacterized protein DUF1949</fullName>
    </submittedName>
</protein>
<evidence type="ECO:0000259" key="1">
    <source>
        <dbReference type="Pfam" id="PF09186"/>
    </source>
</evidence>
<sequence length="58" mass="6269">MDNDLRSAGYQVADTSYDASVRFQVNVPVEEFRTWLAATTAGAAEPSEGPLIHAELSL</sequence>
<feature type="domain" description="UPF0029" evidence="1">
    <location>
        <begin position="3"/>
        <end position="42"/>
    </location>
</feature>
<organism evidence="2 3">
    <name type="scientific">Saccharopolyspora dendranthemae</name>
    <dbReference type="NCBI Taxonomy" id="1181886"/>
    <lineage>
        <taxon>Bacteria</taxon>
        <taxon>Bacillati</taxon>
        <taxon>Actinomycetota</taxon>
        <taxon>Actinomycetes</taxon>
        <taxon>Pseudonocardiales</taxon>
        <taxon>Pseudonocardiaceae</taxon>
        <taxon>Saccharopolyspora</taxon>
    </lineage>
</organism>
<gene>
    <name evidence="2" type="ORF">FHU35_13560</name>
</gene>
<accession>A0A561U653</accession>
<evidence type="ECO:0000313" key="2">
    <source>
        <dbReference type="EMBL" id="TWF94842.1"/>
    </source>
</evidence>
<name>A0A561U653_9PSEU</name>
<proteinExistence type="predicted"/>
<dbReference type="Pfam" id="PF09186">
    <property type="entry name" value="DUF1949"/>
    <property type="match status" value="1"/>
</dbReference>
<keyword evidence="3" id="KW-1185">Reference proteome</keyword>